<feature type="binding site" evidence="15">
    <location>
        <position position="451"/>
    </location>
    <ligand>
        <name>Mg(2+)</name>
        <dbReference type="ChEBI" id="CHEBI:18420"/>
        <note>shared with alpha subunit</note>
    </ligand>
</feature>
<dbReference type="CDD" id="cd02796">
    <property type="entry name" value="tRNA_bind_bactPheRS"/>
    <property type="match status" value="1"/>
</dbReference>
<dbReference type="GO" id="GO:0005524">
    <property type="term" value="F:ATP binding"/>
    <property type="evidence" value="ECO:0007669"/>
    <property type="project" value="UniProtKB-UniRule"/>
</dbReference>
<evidence type="ECO:0000313" key="21">
    <source>
        <dbReference type="Proteomes" id="UP000563524"/>
    </source>
</evidence>
<feature type="binding site" evidence="15">
    <location>
        <position position="457"/>
    </location>
    <ligand>
        <name>Mg(2+)</name>
        <dbReference type="ChEBI" id="CHEBI:18420"/>
        <note>shared with alpha subunit</note>
    </ligand>
</feature>
<dbReference type="Gene3D" id="3.30.70.380">
    <property type="entry name" value="Ferrodoxin-fold anticodon-binding domain"/>
    <property type="match status" value="1"/>
</dbReference>
<evidence type="ECO:0000256" key="12">
    <source>
        <dbReference type="ARBA" id="ARBA00022917"/>
    </source>
</evidence>
<dbReference type="InterPro" id="IPR045060">
    <property type="entry name" value="Phe-tRNA-ligase_IIc_bsu"/>
</dbReference>
<dbReference type="Gene3D" id="3.30.930.10">
    <property type="entry name" value="Bira Bifunctional Protein, Domain 2"/>
    <property type="match status" value="1"/>
</dbReference>
<dbReference type="InterPro" id="IPR005147">
    <property type="entry name" value="tRNA_synthase_B5-dom"/>
</dbReference>
<dbReference type="EMBL" id="JACHOB010000001">
    <property type="protein sequence ID" value="MBB4658245.1"/>
    <property type="molecule type" value="Genomic_DNA"/>
</dbReference>
<evidence type="ECO:0000259" key="19">
    <source>
        <dbReference type="PROSITE" id="PS51483"/>
    </source>
</evidence>
<evidence type="ECO:0000256" key="8">
    <source>
        <dbReference type="ARBA" id="ARBA00022741"/>
    </source>
</evidence>
<dbReference type="SMART" id="SM00896">
    <property type="entry name" value="FDX-ACB"/>
    <property type="match status" value="1"/>
</dbReference>
<evidence type="ECO:0000256" key="11">
    <source>
        <dbReference type="ARBA" id="ARBA00022884"/>
    </source>
</evidence>
<evidence type="ECO:0000256" key="6">
    <source>
        <dbReference type="ARBA" id="ARBA00022598"/>
    </source>
</evidence>
<comment type="caution">
    <text evidence="20">The sequence shown here is derived from an EMBL/GenBank/DDBJ whole genome shotgun (WGS) entry which is preliminary data.</text>
</comment>
<evidence type="ECO:0000256" key="3">
    <source>
        <dbReference type="ARBA" id="ARBA00011209"/>
    </source>
</evidence>
<dbReference type="Pfam" id="PF03147">
    <property type="entry name" value="FDX-ACB"/>
    <property type="match status" value="1"/>
</dbReference>
<evidence type="ECO:0000256" key="16">
    <source>
        <dbReference type="PROSITE-ProRule" id="PRU00209"/>
    </source>
</evidence>
<dbReference type="FunFam" id="3.30.56.10:FF:000002">
    <property type="entry name" value="Phenylalanine--tRNA ligase beta subunit"/>
    <property type="match status" value="1"/>
</dbReference>
<organism evidence="20 21">
    <name type="scientific">Parvularcula dongshanensis</name>
    <dbReference type="NCBI Taxonomy" id="1173995"/>
    <lineage>
        <taxon>Bacteria</taxon>
        <taxon>Pseudomonadati</taxon>
        <taxon>Pseudomonadota</taxon>
        <taxon>Alphaproteobacteria</taxon>
        <taxon>Parvularculales</taxon>
        <taxon>Parvularculaceae</taxon>
        <taxon>Parvularcula</taxon>
    </lineage>
</organism>
<dbReference type="InterPro" id="IPR045864">
    <property type="entry name" value="aa-tRNA-synth_II/BPL/LPL"/>
</dbReference>
<evidence type="ECO:0000313" key="20">
    <source>
        <dbReference type="EMBL" id="MBB4658245.1"/>
    </source>
</evidence>
<dbReference type="SUPFAM" id="SSF50249">
    <property type="entry name" value="Nucleic acid-binding proteins"/>
    <property type="match status" value="1"/>
</dbReference>
<dbReference type="CDD" id="cd00769">
    <property type="entry name" value="PheRS_beta_core"/>
    <property type="match status" value="1"/>
</dbReference>
<evidence type="ECO:0000259" key="18">
    <source>
        <dbReference type="PROSITE" id="PS51447"/>
    </source>
</evidence>
<dbReference type="GO" id="GO:0006432">
    <property type="term" value="P:phenylalanyl-tRNA aminoacylation"/>
    <property type="evidence" value="ECO:0007669"/>
    <property type="project" value="UniProtKB-UniRule"/>
</dbReference>
<comment type="subunit">
    <text evidence="3 15">Tetramer of two alpha and two beta subunits.</text>
</comment>
<dbReference type="InterPro" id="IPR020825">
    <property type="entry name" value="Phe-tRNA_synthase-like_B3/B4"/>
</dbReference>
<dbReference type="EC" id="6.1.1.20" evidence="15"/>
<dbReference type="HAMAP" id="MF_00283">
    <property type="entry name" value="Phe_tRNA_synth_beta1"/>
    <property type="match status" value="1"/>
</dbReference>
<dbReference type="PROSITE" id="PS51447">
    <property type="entry name" value="FDX_ACB"/>
    <property type="match status" value="1"/>
</dbReference>
<dbReference type="Gene3D" id="2.40.50.140">
    <property type="entry name" value="Nucleic acid-binding proteins"/>
    <property type="match status" value="1"/>
</dbReference>
<dbReference type="InterPro" id="IPR005121">
    <property type="entry name" value="Fdx_antiC-bd"/>
</dbReference>
<dbReference type="FunFam" id="2.40.50.140:FF:000045">
    <property type="entry name" value="Phenylalanine--tRNA ligase beta subunit"/>
    <property type="match status" value="1"/>
</dbReference>
<dbReference type="GO" id="GO:0004826">
    <property type="term" value="F:phenylalanine-tRNA ligase activity"/>
    <property type="evidence" value="ECO:0007669"/>
    <property type="project" value="UniProtKB-UniRule"/>
</dbReference>
<dbReference type="SUPFAM" id="SSF46955">
    <property type="entry name" value="Putative DNA-binding domain"/>
    <property type="match status" value="1"/>
</dbReference>
<evidence type="ECO:0000256" key="13">
    <source>
        <dbReference type="ARBA" id="ARBA00023146"/>
    </source>
</evidence>
<evidence type="ECO:0000256" key="15">
    <source>
        <dbReference type="HAMAP-Rule" id="MF_00283"/>
    </source>
</evidence>
<evidence type="ECO:0000256" key="2">
    <source>
        <dbReference type="ARBA" id="ARBA00008653"/>
    </source>
</evidence>
<evidence type="ECO:0000256" key="1">
    <source>
        <dbReference type="ARBA" id="ARBA00004496"/>
    </source>
</evidence>
<dbReference type="Pfam" id="PF03484">
    <property type="entry name" value="B5"/>
    <property type="match status" value="1"/>
</dbReference>
<accession>A0A840I1M0</accession>
<evidence type="ECO:0000256" key="4">
    <source>
        <dbReference type="ARBA" id="ARBA00022490"/>
    </source>
</evidence>
<feature type="domain" description="B5" evidence="19">
    <location>
        <begin position="398"/>
        <end position="473"/>
    </location>
</feature>
<feature type="domain" description="TRNA-binding" evidence="17">
    <location>
        <begin position="39"/>
        <end position="148"/>
    </location>
</feature>
<dbReference type="NCBIfam" id="TIGR00472">
    <property type="entry name" value="pheT_bact"/>
    <property type="match status" value="1"/>
</dbReference>
<keyword evidence="13 15" id="KW-0030">Aminoacyl-tRNA synthetase</keyword>
<keyword evidence="8 15" id="KW-0547">Nucleotide-binding</keyword>
<dbReference type="InterPro" id="IPR005146">
    <property type="entry name" value="B3/B4_tRNA-bd"/>
</dbReference>
<evidence type="ECO:0000256" key="7">
    <source>
        <dbReference type="ARBA" id="ARBA00022723"/>
    </source>
</evidence>
<evidence type="ECO:0000256" key="5">
    <source>
        <dbReference type="ARBA" id="ARBA00022555"/>
    </source>
</evidence>
<dbReference type="SUPFAM" id="SSF54991">
    <property type="entry name" value="Anticodon-binding domain of PheRS"/>
    <property type="match status" value="1"/>
</dbReference>
<keyword evidence="4 15" id="KW-0963">Cytoplasm</keyword>
<dbReference type="InterPro" id="IPR009061">
    <property type="entry name" value="DNA-bd_dom_put_sf"/>
</dbReference>
<dbReference type="InterPro" id="IPR012340">
    <property type="entry name" value="NA-bd_OB-fold"/>
</dbReference>
<evidence type="ECO:0000256" key="10">
    <source>
        <dbReference type="ARBA" id="ARBA00022842"/>
    </source>
</evidence>
<evidence type="ECO:0000256" key="9">
    <source>
        <dbReference type="ARBA" id="ARBA00022840"/>
    </source>
</evidence>
<dbReference type="PANTHER" id="PTHR10947">
    <property type="entry name" value="PHENYLALANYL-TRNA SYNTHETASE BETA CHAIN AND LEUCINE-RICH REPEAT-CONTAINING PROTEIN 47"/>
    <property type="match status" value="1"/>
</dbReference>
<dbReference type="SUPFAM" id="SSF56037">
    <property type="entry name" value="PheT/TilS domain"/>
    <property type="match status" value="1"/>
</dbReference>
<keyword evidence="11 16" id="KW-0694">RNA-binding</keyword>
<sequence length="793" mass="83860">MKFTLSWLKDHLETDASLDEITEAMVRVGLEVEDVHDPAAALAPISVGYVKTAERHPDADKLQVCSVETKDGTQQIVCGAPNARAGIKVAYAPVGAYVPGIDTTLTKAKIRGVESLGMLCSVRELELGDEHDGIMELPADAEVGAPLTDVLGPSDPVIDFEVTPNRPDTNGVDGVARDLAAAGLGTLKDESVEPVRGAFAQPVPVEIDDEGACPAFASRLIRGVKNGPSPKWLQDRLRAIGLRPINALVDVTNFLTHDRARPLHVYDAAKITGTLRARMGREGEELDALDGKAYAVTPDMCVIADDARVLGLGGVMGGEHSGSEEDTTDVLIECALFDPLRTARTGRTTGITSDARYRFERGVDPASVLPGIELATRLILDMCGGEPSEVAVAGRIPTERATVAFPPSEVARLTGLNVAEDEMDRILTALGFAVERGAGQWTVTVPTARPDVTHKADLVEEVARIVGLDDLPAATLPPLQPVQMARLDTLPARSRAVRSALANEGYLEAVTWAFTDEGAAGLFGGTDPGLKLANPISSDLGVMRPSPLPNLLLAVRRNRARGAESVALFELGGAYATDKPDGQKAVACGVLSGTGPRDWRERRQAPDVFTAKAHALLALEAAGVTTANLMTIADGPDHYHPGRKGRLGLGPKLILAAFGEVHPGVLAAMDVPGPVAAFEVFLDRVPAARSKTTAKPALGASDLMPLRRDFAFVVEEGVSAEALIRAVRGAEKKLVSDVRLFDLYEGEGVPQGHKSLAIEVVLQPKDRTLTEEDIEAVSGRIVAAAGKLGAVQR</sequence>
<dbReference type="GO" id="GO:0000049">
    <property type="term" value="F:tRNA binding"/>
    <property type="evidence" value="ECO:0007669"/>
    <property type="project" value="UniProtKB-UniRule"/>
</dbReference>
<dbReference type="GO" id="GO:0000287">
    <property type="term" value="F:magnesium ion binding"/>
    <property type="evidence" value="ECO:0007669"/>
    <property type="project" value="UniProtKB-UniRule"/>
</dbReference>
<comment type="subcellular location">
    <subcellularLocation>
        <location evidence="1 15">Cytoplasm</location>
    </subcellularLocation>
</comment>
<dbReference type="PROSITE" id="PS50886">
    <property type="entry name" value="TRBD"/>
    <property type="match status" value="1"/>
</dbReference>
<dbReference type="InterPro" id="IPR041616">
    <property type="entry name" value="PheRS_beta_core"/>
</dbReference>
<comment type="catalytic activity">
    <reaction evidence="14 15">
        <text>tRNA(Phe) + L-phenylalanine + ATP = L-phenylalanyl-tRNA(Phe) + AMP + diphosphate + H(+)</text>
        <dbReference type="Rhea" id="RHEA:19413"/>
        <dbReference type="Rhea" id="RHEA-COMP:9668"/>
        <dbReference type="Rhea" id="RHEA-COMP:9699"/>
        <dbReference type="ChEBI" id="CHEBI:15378"/>
        <dbReference type="ChEBI" id="CHEBI:30616"/>
        <dbReference type="ChEBI" id="CHEBI:33019"/>
        <dbReference type="ChEBI" id="CHEBI:58095"/>
        <dbReference type="ChEBI" id="CHEBI:78442"/>
        <dbReference type="ChEBI" id="CHEBI:78531"/>
        <dbReference type="ChEBI" id="CHEBI:456215"/>
        <dbReference type="EC" id="6.1.1.20"/>
    </reaction>
</comment>
<dbReference type="InterPro" id="IPR002547">
    <property type="entry name" value="tRNA-bd_dom"/>
</dbReference>
<feature type="domain" description="FDX-ACB" evidence="18">
    <location>
        <begin position="701"/>
        <end position="793"/>
    </location>
</feature>
<keyword evidence="7 15" id="KW-0479">Metal-binding</keyword>
<dbReference type="Pfam" id="PF01588">
    <property type="entry name" value="tRNA_bind"/>
    <property type="match status" value="1"/>
</dbReference>
<keyword evidence="9 15" id="KW-0067">ATP-binding</keyword>
<dbReference type="NCBIfam" id="NF045760">
    <property type="entry name" value="YtpR"/>
    <property type="match status" value="1"/>
</dbReference>
<keyword evidence="5 16" id="KW-0820">tRNA-binding</keyword>
<dbReference type="SMART" id="SM00874">
    <property type="entry name" value="B5"/>
    <property type="match status" value="1"/>
</dbReference>
<dbReference type="AlphaFoldDB" id="A0A840I1M0"/>
<dbReference type="SUPFAM" id="SSF55681">
    <property type="entry name" value="Class II aaRS and biotin synthetases"/>
    <property type="match status" value="1"/>
</dbReference>
<gene>
    <name evidence="15" type="primary">pheT</name>
    <name evidence="20" type="ORF">GGQ59_000745</name>
</gene>
<dbReference type="Pfam" id="PF03483">
    <property type="entry name" value="B3_4"/>
    <property type="match status" value="1"/>
</dbReference>
<dbReference type="PROSITE" id="PS51483">
    <property type="entry name" value="B5"/>
    <property type="match status" value="1"/>
</dbReference>
<dbReference type="InterPro" id="IPR033714">
    <property type="entry name" value="tRNA_bind_bactPheRS"/>
</dbReference>
<keyword evidence="10 15" id="KW-0460">Magnesium</keyword>
<evidence type="ECO:0000259" key="17">
    <source>
        <dbReference type="PROSITE" id="PS50886"/>
    </source>
</evidence>
<comment type="cofactor">
    <cofactor evidence="15">
        <name>Mg(2+)</name>
        <dbReference type="ChEBI" id="CHEBI:18420"/>
    </cofactor>
    <text evidence="15">Binds 2 magnesium ions per tetramer.</text>
</comment>
<reference evidence="20 21" key="1">
    <citation type="submission" date="2020-08" db="EMBL/GenBank/DDBJ databases">
        <title>Genomic Encyclopedia of Type Strains, Phase IV (KMG-IV): sequencing the most valuable type-strain genomes for metagenomic binning, comparative biology and taxonomic classification.</title>
        <authorList>
            <person name="Goeker M."/>
        </authorList>
    </citation>
    <scope>NUCLEOTIDE SEQUENCE [LARGE SCALE GENOMIC DNA]</scope>
    <source>
        <strain evidence="20 21">DSM 102850</strain>
    </source>
</reference>
<dbReference type="RefSeq" id="WP_183815918.1">
    <property type="nucleotide sequence ID" value="NZ_JACHOB010000001.1"/>
</dbReference>
<feature type="binding site" evidence="15">
    <location>
        <position position="461"/>
    </location>
    <ligand>
        <name>Mg(2+)</name>
        <dbReference type="ChEBI" id="CHEBI:18420"/>
        <note>shared with alpha subunit</note>
    </ligand>
</feature>
<dbReference type="Pfam" id="PF17759">
    <property type="entry name" value="tRNA_synthFbeta"/>
    <property type="match status" value="1"/>
</dbReference>
<comment type="similarity">
    <text evidence="2 15">Belongs to the phenylalanyl-tRNA synthetase beta subunit family. Type 1 subfamily.</text>
</comment>
<dbReference type="Proteomes" id="UP000563524">
    <property type="component" value="Unassembled WGS sequence"/>
</dbReference>
<keyword evidence="6 15" id="KW-0436">Ligase</keyword>
<dbReference type="InterPro" id="IPR036690">
    <property type="entry name" value="Fdx_antiC-bd_sf"/>
</dbReference>
<dbReference type="GO" id="GO:0009328">
    <property type="term" value="C:phenylalanine-tRNA ligase complex"/>
    <property type="evidence" value="ECO:0007669"/>
    <property type="project" value="TreeGrafter"/>
</dbReference>
<dbReference type="PANTHER" id="PTHR10947:SF0">
    <property type="entry name" value="PHENYLALANINE--TRNA LIGASE BETA SUBUNIT"/>
    <property type="match status" value="1"/>
</dbReference>
<protein>
    <recommendedName>
        <fullName evidence="15">Phenylalanine--tRNA ligase beta subunit</fullName>
        <ecNumber evidence="15">6.1.1.20</ecNumber>
    </recommendedName>
    <alternativeName>
        <fullName evidence="15">Phenylalanyl-tRNA synthetase beta subunit</fullName>
        <shortName evidence="15">PheRS</shortName>
    </alternativeName>
</protein>
<dbReference type="Gene3D" id="3.30.56.10">
    <property type="match status" value="2"/>
</dbReference>
<dbReference type="SMART" id="SM00873">
    <property type="entry name" value="B3_4"/>
    <property type="match status" value="1"/>
</dbReference>
<keyword evidence="21" id="KW-1185">Reference proteome</keyword>
<keyword evidence="12 15" id="KW-0648">Protein biosynthesis</keyword>
<proteinExistence type="inferred from homology"/>
<name>A0A840I1M0_9PROT</name>
<dbReference type="InterPro" id="IPR004532">
    <property type="entry name" value="Phe-tRNA-ligase_IIc_bsu_bact"/>
</dbReference>
<evidence type="ECO:0000256" key="14">
    <source>
        <dbReference type="ARBA" id="ARBA00049255"/>
    </source>
</evidence>
<feature type="binding site" evidence="15">
    <location>
        <position position="460"/>
    </location>
    <ligand>
        <name>Mg(2+)</name>
        <dbReference type="ChEBI" id="CHEBI:18420"/>
        <note>shared with alpha subunit</note>
    </ligand>
</feature>
<dbReference type="Gene3D" id="3.50.40.10">
    <property type="entry name" value="Phenylalanyl-trna Synthetase, Chain B, domain 3"/>
    <property type="match status" value="1"/>
</dbReference>